<dbReference type="RefSeq" id="WP_091040737.1">
    <property type="nucleotide sequence ID" value="NZ_FNAD01000031.1"/>
</dbReference>
<keyword evidence="2" id="KW-0732">Signal</keyword>
<feature type="chain" id="PRO_5038419357" description="LPXTG-motif cell wall anchor domain-containing protein" evidence="2">
    <location>
        <begin position="22"/>
        <end position="223"/>
    </location>
</feature>
<accession>A0A1G7DYR3</accession>
<evidence type="ECO:0000313" key="4">
    <source>
        <dbReference type="Proteomes" id="UP000198949"/>
    </source>
</evidence>
<feature type="transmembrane region" description="Helical" evidence="1">
    <location>
        <begin position="193"/>
        <end position="214"/>
    </location>
</feature>
<evidence type="ECO:0000256" key="1">
    <source>
        <dbReference type="SAM" id="Phobius"/>
    </source>
</evidence>
<feature type="signal peptide" evidence="2">
    <location>
        <begin position="1"/>
        <end position="21"/>
    </location>
</feature>
<name>A0A1G7DYR3_9ACTN</name>
<protein>
    <recommendedName>
        <fullName evidence="5">LPXTG-motif cell wall anchor domain-containing protein</fullName>
    </recommendedName>
</protein>
<reference evidence="4" key="1">
    <citation type="submission" date="2016-10" db="EMBL/GenBank/DDBJ databases">
        <authorList>
            <person name="Varghese N."/>
            <person name="Submissions S."/>
        </authorList>
    </citation>
    <scope>NUCLEOTIDE SEQUENCE [LARGE SCALE GENOMIC DNA]</scope>
    <source>
        <strain evidence="4">CGMCC 4.3516</strain>
    </source>
</reference>
<proteinExistence type="predicted"/>
<sequence>MRLTSIAVAAGLAALVPLGTAAPAAAHPLGDPQTVRLAADGREVTALWSAAPDDLLVLGSVTGALDEQREYVFEMGADGEPEPVGDSDAERLIASGAVADYLAANITVSQDGTDCPAQVDLGGLVEDGAELVFTCERTVTAVDVTVTVLTDADPAYRSVAFARAADREQMLYTAETPTAAWRFDARTESGTSWPVPVAIGSVVLLVAAGGLFGLRRLRAAARP</sequence>
<dbReference type="AlphaFoldDB" id="A0A1G7DYR3"/>
<keyword evidence="1" id="KW-1133">Transmembrane helix</keyword>
<gene>
    <name evidence="3" type="ORF">SAMN05216270_1316</name>
</gene>
<dbReference type="EMBL" id="FNAD01000031">
    <property type="protein sequence ID" value="SDE56564.1"/>
    <property type="molecule type" value="Genomic_DNA"/>
</dbReference>
<evidence type="ECO:0000313" key="3">
    <source>
        <dbReference type="EMBL" id="SDE56564.1"/>
    </source>
</evidence>
<evidence type="ECO:0008006" key="5">
    <source>
        <dbReference type="Google" id="ProtNLM"/>
    </source>
</evidence>
<organism evidence="3 4">
    <name type="scientific">Glycomyces harbinensis</name>
    <dbReference type="NCBI Taxonomy" id="58114"/>
    <lineage>
        <taxon>Bacteria</taxon>
        <taxon>Bacillati</taxon>
        <taxon>Actinomycetota</taxon>
        <taxon>Actinomycetes</taxon>
        <taxon>Glycomycetales</taxon>
        <taxon>Glycomycetaceae</taxon>
        <taxon>Glycomyces</taxon>
    </lineage>
</organism>
<dbReference type="STRING" id="58114.SAMN05216270_1316"/>
<keyword evidence="4" id="KW-1185">Reference proteome</keyword>
<evidence type="ECO:0000256" key="2">
    <source>
        <dbReference type="SAM" id="SignalP"/>
    </source>
</evidence>
<dbReference type="OrthoDB" id="5191392at2"/>
<keyword evidence="1" id="KW-0472">Membrane</keyword>
<dbReference type="Proteomes" id="UP000198949">
    <property type="component" value="Unassembled WGS sequence"/>
</dbReference>
<keyword evidence="1" id="KW-0812">Transmembrane</keyword>